<name>A0A6B8RT82_9BACL</name>
<dbReference type="OrthoDB" id="2768901at2"/>
<feature type="transmembrane region" description="Helical" evidence="1">
    <location>
        <begin position="359"/>
        <end position="379"/>
    </location>
</feature>
<dbReference type="Proteomes" id="UP000426246">
    <property type="component" value="Chromosome"/>
</dbReference>
<dbReference type="KEGG" id="ppsc:EHS13_31075"/>
<sequence length="443" mass="48851">MSLGIVEEQPKALSQQVTQGKLFRFFIPLGLSASLVTISHVIITSTLAQSKHPEIVISSYAIAMSLIGVTERPAVLLRQTCSNLVRDKLSFKAVSDVALYVFISIIVFGLLICYTPLGRWVFQYVFGVNDTQVHAVIGVYRVLMYVSIFSGIRCLYHGIIIYNRKTTWLTIGMIFRLISMYAVAQYFISTDSVNSGKVGAIIFLMGMFVESLCAVFEGRSLLKKTIPDKLQDHPVVDKKQVFQFYRPLLYSSAIAVIAAPAINIVLGKTLDLNLTIASFAVASSVVQLVLSFFSYMHQIVLNFYRHDEKQAKIFLRLMGGVPALLLAVLVYTPVGAWLMQSVMGVKESLASPSLEVLKVFLPMALIFPLLDFLNGILMLTGQTKVMIWSQVANVLATLITLIICIGLFPSLNGIIGALAQSAGIAGELGMVVYILQRNKRTMI</sequence>
<feature type="transmembrane region" description="Helical" evidence="1">
    <location>
        <begin position="200"/>
        <end position="222"/>
    </location>
</feature>
<proteinExistence type="predicted"/>
<feature type="transmembrane region" description="Helical" evidence="1">
    <location>
        <begin position="391"/>
        <end position="408"/>
    </location>
</feature>
<feature type="transmembrane region" description="Helical" evidence="1">
    <location>
        <begin position="137"/>
        <end position="156"/>
    </location>
</feature>
<feature type="transmembrane region" description="Helical" evidence="1">
    <location>
        <begin position="55"/>
        <end position="77"/>
    </location>
</feature>
<evidence type="ECO:0000256" key="1">
    <source>
        <dbReference type="SAM" id="Phobius"/>
    </source>
</evidence>
<dbReference type="RefSeq" id="WP_155704112.1">
    <property type="nucleotide sequence ID" value="NZ_CP034235.1"/>
</dbReference>
<dbReference type="AlphaFoldDB" id="A0A6B8RT82"/>
<reference evidence="3" key="1">
    <citation type="submission" date="2018-11" db="EMBL/GenBank/DDBJ databases">
        <title>Complete genome sequence of Paenibacillus sp. ML311-T8.</title>
        <authorList>
            <person name="Nam Y.-D."/>
            <person name="Kang J."/>
            <person name="Chung W.-H."/>
            <person name="Park Y.S."/>
        </authorList>
    </citation>
    <scope>NUCLEOTIDE SEQUENCE [LARGE SCALE GENOMIC DNA]</scope>
    <source>
        <strain evidence="3">ML311-T8</strain>
    </source>
</reference>
<feature type="transmembrane region" description="Helical" evidence="1">
    <location>
        <begin position="414"/>
        <end position="435"/>
    </location>
</feature>
<feature type="transmembrane region" description="Helical" evidence="1">
    <location>
        <begin position="22"/>
        <end position="43"/>
    </location>
</feature>
<evidence type="ECO:0000313" key="3">
    <source>
        <dbReference type="Proteomes" id="UP000426246"/>
    </source>
</evidence>
<dbReference type="EMBL" id="CP034235">
    <property type="protein sequence ID" value="QGQ99004.1"/>
    <property type="molecule type" value="Genomic_DNA"/>
</dbReference>
<gene>
    <name evidence="2" type="ORF">EHS13_31075</name>
</gene>
<evidence type="ECO:0000313" key="2">
    <source>
        <dbReference type="EMBL" id="QGQ99004.1"/>
    </source>
</evidence>
<feature type="transmembrane region" description="Helical" evidence="1">
    <location>
        <begin position="314"/>
        <end position="339"/>
    </location>
</feature>
<feature type="transmembrane region" description="Helical" evidence="1">
    <location>
        <begin position="272"/>
        <end position="293"/>
    </location>
</feature>
<keyword evidence="1" id="KW-0812">Transmembrane</keyword>
<keyword evidence="1" id="KW-0472">Membrane</keyword>
<protein>
    <submittedName>
        <fullName evidence="2">Multi antimicrobial extrusion protein MatE</fullName>
    </submittedName>
</protein>
<keyword evidence="1" id="KW-1133">Transmembrane helix</keyword>
<feature type="transmembrane region" description="Helical" evidence="1">
    <location>
        <begin position="97"/>
        <end position="117"/>
    </location>
</feature>
<feature type="transmembrane region" description="Helical" evidence="1">
    <location>
        <begin position="168"/>
        <end position="188"/>
    </location>
</feature>
<feature type="transmembrane region" description="Helical" evidence="1">
    <location>
        <begin position="248"/>
        <end position="266"/>
    </location>
</feature>
<keyword evidence="3" id="KW-1185">Reference proteome</keyword>
<organism evidence="2 3">
    <name type="scientific">Paenibacillus psychroresistens</name>
    <dbReference type="NCBI Taxonomy" id="1778678"/>
    <lineage>
        <taxon>Bacteria</taxon>
        <taxon>Bacillati</taxon>
        <taxon>Bacillota</taxon>
        <taxon>Bacilli</taxon>
        <taxon>Bacillales</taxon>
        <taxon>Paenibacillaceae</taxon>
        <taxon>Paenibacillus</taxon>
    </lineage>
</organism>
<accession>A0A6B8RT82</accession>